<keyword evidence="4" id="KW-0309">Germination</keyword>
<feature type="transmembrane region" description="Helical" evidence="8">
    <location>
        <begin position="300"/>
        <end position="317"/>
    </location>
</feature>
<dbReference type="STRING" id="1561.NPD11_2499"/>
<dbReference type="HOGENOM" id="CLU_065969_0_0_9"/>
<dbReference type="OrthoDB" id="2381188at2"/>
<feature type="transmembrane region" description="Helical" evidence="8">
    <location>
        <begin position="180"/>
        <end position="204"/>
    </location>
</feature>
<dbReference type="Pfam" id="PF03845">
    <property type="entry name" value="Spore_permease"/>
    <property type="match status" value="1"/>
</dbReference>
<evidence type="ECO:0000256" key="4">
    <source>
        <dbReference type="ARBA" id="ARBA00022544"/>
    </source>
</evidence>
<dbReference type="Proteomes" id="UP000030635">
    <property type="component" value="Chromosome"/>
</dbReference>
<feature type="transmembrane region" description="Helical" evidence="8">
    <location>
        <begin position="114"/>
        <end position="130"/>
    </location>
</feature>
<dbReference type="AlphaFoldDB" id="A0A0A7FWF3"/>
<dbReference type="KEGG" id="cbv:U729_494"/>
<organism evidence="9 10">
    <name type="scientific">Clostridium baratii str. Sullivan</name>
    <dbReference type="NCBI Taxonomy" id="1415775"/>
    <lineage>
        <taxon>Bacteria</taxon>
        <taxon>Bacillati</taxon>
        <taxon>Bacillota</taxon>
        <taxon>Clostridia</taxon>
        <taxon>Eubacteriales</taxon>
        <taxon>Clostridiaceae</taxon>
        <taxon>Clostridium</taxon>
    </lineage>
</organism>
<evidence type="ECO:0000256" key="5">
    <source>
        <dbReference type="ARBA" id="ARBA00022692"/>
    </source>
</evidence>
<feature type="transmembrane region" description="Helical" evidence="8">
    <location>
        <begin position="77"/>
        <end position="94"/>
    </location>
</feature>
<keyword evidence="5 8" id="KW-0812">Transmembrane</keyword>
<dbReference type="EMBL" id="CP006905">
    <property type="protein sequence ID" value="AIY83937.1"/>
    <property type="molecule type" value="Genomic_DNA"/>
</dbReference>
<dbReference type="RefSeq" id="WP_052139379.1">
    <property type="nucleotide sequence ID" value="NZ_CP006905.1"/>
</dbReference>
<dbReference type="InterPro" id="IPR004761">
    <property type="entry name" value="Spore_GerAB"/>
</dbReference>
<dbReference type="GO" id="GO:0009847">
    <property type="term" value="P:spore germination"/>
    <property type="evidence" value="ECO:0007669"/>
    <property type="project" value="InterPro"/>
</dbReference>
<dbReference type="NCBIfam" id="TIGR00912">
    <property type="entry name" value="2A0309"/>
    <property type="match status" value="1"/>
</dbReference>
<reference evidence="9 10" key="1">
    <citation type="journal article" date="2015" name="Infect. Genet. Evol.">
        <title>Genomic sequences of six botulinum neurotoxin-producing strains representing three clostridial species illustrate the mobility and diversity of botulinum neurotoxin genes.</title>
        <authorList>
            <person name="Smith T.J."/>
            <person name="Hill K.K."/>
            <person name="Xie G."/>
            <person name="Foley B.T."/>
            <person name="Williamson C.H."/>
            <person name="Foster J.T."/>
            <person name="Johnson S.L."/>
            <person name="Chertkov O."/>
            <person name="Teshima H."/>
            <person name="Gibbons H.S."/>
            <person name="Johnsky L.A."/>
            <person name="Karavis M.A."/>
            <person name="Smith L.A."/>
        </authorList>
    </citation>
    <scope>NUCLEOTIDE SEQUENCE [LARGE SCALE GENOMIC DNA]</scope>
    <source>
        <strain evidence="9">Sullivan</strain>
    </source>
</reference>
<feature type="transmembrane region" description="Helical" evidence="8">
    <location>
        <begin position="35"/>
        <end position="57"/>
    </location>
</feature>
<keyword evidence="6 8" id="KW-1133">Transmembrane helix</keyword>
<feature type="transmembrane region" description="Helical" evidence="8">
    <location>
        <begin position="137"/>
        <end position="160"/>
    </location>
</feature>
<proteinExistence type="inferred from homology"/>
<feature type="transmembrane region" description="Helical" evidence="8">
    <location>
        <begin position="216"/>
        <end position="237"/>
    </location>
</feature>
<keyword evidence="3" id="KW-0813">Transport</keyword>
<evidence type="ECO:0000256" key="3">
    <source>
        <dbReference type="ARBA" id="ARBA00022448"/>
    </source>
</evidence>
<feature type="transmembrane region" description="Helical" evidence="8">
    <location>
        <begin position="329"/>
        <end position="351"/>
    </location>
</feature>
<evidence type="ECO:0000313" key="10">
    <source>
        <dbReference type="Proteomes" id="UP000030635"/>
    </source>
</evidence>
<protein>
    <submittedName>
        <fullName evidence="9">Spore germination family protein</fullName>
    </submittedName>
</protein>
<comment type="similarity">
    <text evidence="2">Belongs to the amino acid-polyamine-organocation (APC) superfamily. Spore germination protein (SGP) (TC 2.A.3.9) family.</text>
</comment>
<feature type="transmembrane region" description="Helical" evidence="8">
    <location>
        <begin position="268"/>
        <end position="291"/>
    </location>
</feature>
<evidence type="ECO:0000256" key="7">
    <source>
        <dbReference type="ARBA" id="ARBA00023136"/>
    </source>
</evidence>
<keyword evidence="10" id="KW-1185">Reference proteome</keyword>
<dbReference type="eggNOG" id="ENOG502Z93X">
    <property type="taxonomic scope" value="Bacteria"/>
</dbReference>
<evidence type="ECO:0000256" key="1">
    <source>
        <dbReference type="ARBA" id="ARBA00004141"/>
    </source>
</evidence>
<dbReference type="PANTHER" id="PTHR34975:SF2">
    <property type="entry name" value="SPORE GERMINATION PROTEIN A2"/>
    <property type="match status" value="1"/>
</dbReference>
<keyword evidence="7 8" id="KW-0472">Membrane</keyword>
<evidence type="ECO:0000256" key="2">
    <source>
        <dbReference type="ARBA" id="ARBA00007998"/>
    </source>
</evidence>
<accession>A0A0A7FWF3</accession>
<comment type="subcellular location">
    <subcellularLocation>
        <location evidence="1">Membrane</location>
        <topology evidence="1">Multi-pass membrane protein</topology>
    </subcellularLocation>
</comment>
<sequence>MNKLSSKHYIFFLLAVSLISLRGYSSIFVKLGRRDTWLAALIAGLIFVLYSFFIFYVSKKTETFDIRYVFNNALSKTIGNILIILFCIGLFLTSIESASVQCDSIHSNIFIETPIWYCLLFFIIPGMYLMTKRIDTLIVVVILTVLVALGADVLTEAFTIPYQHPQNCLPILSSGINKDFLICILLSLGGFSSVAIAFPFLRYVDKKEKLLRNTTITNIFIVLLVSFSFFVLIATFGRVRSANIYYPDFVAAQRIQLKGFIEFGDLLFLLRTVSVWLIKYVLCAVAILYIYKDKFTNKKIFAVIYSLLAYACAYLVSKNHFLLFYLLKYYQLVALLLLIIVPFIAYLIYYIKWNKKHPKAKA</sequence>
<evidence type="ECO:0000313" key="9">
    <source>
        <dbReference type="EMBL" id="AIY83937.1"/>
    </source>
</evidence>
<evidence type="ECO:0000256" key="8">
    <source>
        <dbReference type="SAM" id="Phobius"/>
    </source>
</evidence>
<dbReference type="PANTHER" id="PTHR34975">
    <property type="entry name" value="SPORE GERMINATION PROTEIN A2"/>
    <property type="match status" value="1"/>
</dbReference>
<name>A0A0A7FWF3_9CLOT</name>
<evidence type="ECO:0000256" key="6">
    <source>
        <dbReference type="ARBA" id="ARBA00022989"/>
    </source>
</evidence>
<dbReference type="GO" id="GO:0016020">
    <property type="term" value="C:membrane"/>
    <property type="evidence" value="ECO:0007669"/>
    <property type="project" value="UniProtKB-SubCell"/>
</dbReference>
<gene>
    <name evidence="9" type="ORF">U729_494</name>
</gene>